<feature type="non-terminal residue" evidence="1">
    <location>
        <position position="141"/>
    </location>
</feature>
<sequence>MELNDKTYHNQVTSPLLHLPAELRNSMYAYALGGFDILIQNRDHTDDHCLPFSIKCQGPNRLSHWIEADSGLSVSALSFNCRQIRHESSRYVFALNTFRGDVDTLTRFLRHRNTKEATIQFVRLDLDTKTDVEFSPEPKVL</sequence>
<dbReference type="PANTHER" id="PTHR38790">
    <property type="entry name" value="2EXR DOMAIN-CONTAINING PROTEIN-RELATED"/>
    <property type="match status" value="1"/>
</dbReference>
<accession>A0A9W8Z9L7</accession>
<name>A0A9W8Z9L7_9PLEO</name>
<dbReference type="EMBL" id="JAPEVA010000056">
    <property type="protein sequence ID" value="KAJ4402933.1"/>
    <property type="molecule type" value="Genomic_DNA"/>
</dbReference>
<dbReference type="OrthoDB" id="5413827at2759"/>
<protein>
    <submittedName>
        <fullName evidence="1">Uncharacterized protein</fullName>
    </submittedName>
</protein>
<dbReference type="Proteomes" id="UP001140510">
    <property type="component" value="Unassembled WGS sequence"/>
</dbReference>
<dbReference type="PANTHER" id="PTHR38790:SF4">
    <property type="entry name" value="2EXR DOMAIN-CONTAINING PROTEIN"/>
    <property type="match status" value="1"/>
</dbReference>
<organism evidence="1 2">
    <name type="scientific">Didymella pomorum</name>
    <dbReference type="NCBI Taxonomy" id="749634"/>
    <lineage>
        <taxon>Eukaryota</taxon>
        <taxon>Fungi</taxon>
        <taxon>Dikarya</taxon>
        <taxon>Ascomycota</taxon>
        <taxon>Pezizomycotina</taxon>
        <taxon>Dothideomycetes</taxon>
        <taxon>Pleosporomycetidae</taxon>
        <taxon>Pleosporales</taxon>
        <taxon>Pleosporineae</taxon>
        <taxon>Didymellaceae</taxon>
        <taxon>Didymella</taxon>
    </lineage>
</organism>
<evidence type="ECO:0000313" key="1">
    <source>
        <dbReference type="EMBL" id="KAJ4402933.1"/>
    </source>
</evidence>
<keyword evidence="2" id="KW-1185">Reference proteome</keyword>
<comment type="caution">
    <text evidence="1">The sequence shown here is derived from an EMBL/GenBank/DDBJ whole genome shotgun (WGS) entry which is preliminary data.</text>
</comment>
<proteinExistence type="predicted"/>
<reference evidence="1" key="1">
    <citation type="submission" date="2022-10" db="EMBL/GenBank/DDBJ databases">
        <title>Tapping the CABI collections for fungal endophytes: first genome assemblies for Collariella, Neodidymelliopsis, Ascochyta clinopodiicola, Didymella pomorum, Didymosphaeria variabile, Neocosmospora piperis and Neocucurbitaria cava.</title>
        <authorList>
            <person name="Hill R."/>
        </authorList>
    </citation>
    <scope>NUCLEOTIDE SEQUENCE</scope>
    <source>
        <strain evidence="1">IMI 355091</strain>
    </source>
</reference>
<gene>
    <name evidence="1" type="ORF">N0V91_006844</name>
</gene>
<evidence type="ECO:0000313" key="2">
    <source>
        <dbReference type="Proteomes" id="UP001140510"/>
    </source>
</evidence>
<dbReference type="AlphaFoldDB" id="A0A9W8Z9L7"/>